<feature type="compositionally biased region" description="Basic and acidic residues" evidence="7">
    <location>
        <begin position="481"/>
        <end position="492"/>
    </location>
</feature>
<feature type="transmembrane region" description="Helical" evidence="8">
    <location>
        <begin position="864"/>
        <end position="886"/>
    </location>
</feature>
<keyword evidence="4 8" id="KW-1133">Transmembrane helix</keyword>
<evidence type="ECO:0000259" key="9">
    <source>
        <dbReference type="Pfam" id="PF02687"/>
    </source>
</evidence>
<dbReference type="InterPro" id="IPR050250">
    <property type="entry name" value="Macrolide_Exporter_MacB"/>
</dbReference>
<evidence type="ECO:0000256" key="2">
    <source>
        <dbReference type="ARBA" id="ARBA00022475"/>
    </source>
</evidence>
<keyword evidence="3 8" id="KW-0812">Transmembrane</keyword>
<dbReference type="InterPro" id="IPR003838">
    <property type="entry name" value="ABC3_permease_C"/>
</dbReference>
<keyword evidence="11" id="KW-1185">Reference proteome</keyword>
<feature type="transmembrane region" description="Helical" evidence="8">
    <location>
        <begin position="811"/>
        <end position="833"/>
    </location>
</feature>
<comment type="subcellular location">
    <subcellularLocation>
        <location evidence="1">Cell membrane</location>
        <topology evidence="1">Multi-pass membrane protein</topology>
    </subcellularLocation>
</comment>
<gene>
    <name evidence="10" type="ORF">Psuf_059820</name>
</gene>
<feature type="region of interest" description="Disordered" evidence="7">
    <location>
        <begin position="186"/>
        <end position="210"/>
    </location>
</feature>
<dbReference type="GO" id="GO:0005886">
    <property type="term" value="C:plasma membrane"/>
    <property type="evidence" value="ECO:0007669"/>
    <property type="project" value="UniProtKB-SubCell"/>
</dbReference>
<dbReference type="GO" id="GO:0022857">
    <property type="term" value="F:transmembrane transporter activity"/>
    <property type="evidence" value="ECO:0007669"/>
    <property type="project" value="TreeGrafter"/>
</dbReference>
<feature type="compositionally biased region" description="Basic and acidic residues" evidence="7">
    <location>
        <begin position="405"/>
        <end position="422"/>
    </location>
</feature>
<evidence type="ECO:0000256" key="8">
    <source>
        <dbReference type="SAM" id="Phobius"/>
    </source>
</evidence>
<evidence type="ECO:0000313" key="10">
    <source>
        <dbReference type="EMBL" id="BCB88669.1"/>
    </source>
</evidence>
<keyword evidence="5 8" id="KW-0472">Membrane</keyword>
<feature type="transmembrane region" description="Helical" evidence="8">
    <location>
        <begin position="705"/>
        <end position="725"/>
    </location>
</feature>
<name>A0A6F8YRI4_9ACTN</name>
<evidence type="ECO:0000256" key="3">
    <source>
        <dbReference type="ARBA" id="ARBA00022692"/>
    </source>
</evidence>
<feature type="transmembrane region" description="Helical" evidence="8">
    <location>
        <begin position="666"/>
        <end position="693"/>
    </location>
</feature>
<accession>A0A6F8YRI4</accession>
<feature type="transmembrane region" description="Helical" evidence="8">
    <location>
        <begin position="624"/>
        <end position="646"/>
    </location>
</feature>
<feature type="domain" description="ABC3 transporter permease C-terminal" evidence="9">
    <location>
        <begin position="625"/>
        <end position="732"/>
    </location>
</feature>
<feature type="region of interest" description="Disordered" evidence="7">
    <location>
        <begin position="481"/>
        <end position="512"/>
    </location>
</feature>
<evidence type="ECO:0000256" key="4">
    <source>
        <dbReference type="ARBA" id="ARBA00022989"/>
    </source>
</evidence>
<dbReference type="EMBL" id="AP022871">
    <property type="protein sequence ID" value="BCB88669.1"/>
    <property type="molecule type" value="Genomic_DNA"/>
</dbReference>
<feature type="domain" description="ABC3 transporter permease C-terminal" evidence="9">
    <location>
        <begin position="814"/>
        <end position="920"/>
    </location>
</feature>
<protein>
    <recommendedName>
        <fullName evidence="9">ABC3 transporter permease C-terminal domain-containing protein</fullName>
    </recommendedName>
</protein>
<evidence type="ECO:0000256" key="7">
    <source>
        <dbReference type="SAM" id="MobiDB-lite"/>
    </source>
</evidence>
<proteinExistence type="inferred from homology"/>
<reference evidence="10 11" key="2">
    <citation type="submission" date="2020-03" db="EMBL/GenBank/DDBJ databases">
        <authorList>
            <person name="Ichikawa N."/>
            <person name="Kimura A."/>
            <person name="Kitahashi Y."/>
            <person name="Uohara A."/>
        </authorList>
    </citation>
    <scope>NUCLEOTIDE SEQUENCE [LARGE SCALE GENOMIC DNA]</scope>
    <source>
        <strain evidence="10 11">NBRC 105367</strain>
    </source>
</reference>
<organism evidence="10 11">
    <name type="scientific">Phytohabitans suffuscus</name>
    <dbReference type="NCBI Taxonomy" id="624315"/>
    <lineage>
        <taxon>Bacteria</taxon>
        <taxon>Bacillati</taxon>
        <taxon>Actinomycetota</taxon>
        <taxon>Actinomycetes</taxon>
        <taxon>Micromonosporales</taxon>
        <taxon>Micromonosporaceae</taxon>
    </lineage>
</organism>
<dbReference type="Pfam" id="PF02687">
    <property type="entry name" value="FtsX"/>
    <property type="match status" value="2"/>
</dbReference>
<evidence type="ECO:0000313" key="11">
    <source>
        <dbReference type="Proteomes" id="UP000503011"/>
    </source>
</evidence>
<feature type="transmembrane region" description="Helical" evidence="8">
    <location>
        <begin position="892"/>
        <end position="919"/>
    </location>
</feature>
<comment type="similarity">
    <text evidence="6">Belongs to the ABC-4 integral membrane protein family.</text>
</comment>
<dbReference type="KEGG" id="psuu:Psuf_059820"/>
<dbReference type="PANTHER" id="PTHR30572">
    <property type="entry name" value="MEMBRANE COMPONENT OF TRANSPORTER-RELATED"/>
    <property type="match status" value="1"/>
</dbReference>
<keyword evidence="2" id="KW-1003">Cell membrane</keyword>
<evidence type="ECO:0000256" key="1">
    <source>
        <dbReference type="ARBA" id="ARBA00004651"/>
    </source>
</evidence>
<reference evidence="10 11" key="1">
    <citation type="submission" date="2020-03" db="EMBL/GenBank/DDBJ databases">
        <title>Whole genome shotgun sequence of Phytohabitans suffuscus NBRC 105367.</title>
        <authorList>
            <person name="Komaki H."/>
            <person name="Tamura T."/>
        </authorList>
    </citation>
    <scope>NUCLEOTIDE SEQUENCE [LARGE SCALE GENOMIC DNA]</scope>
    <source>
        <strain evidence="10 11">NBRC 105367</strain>
    </source>
</reference>
<feature type="transmembrane region" description="Helical" evidence="8">
    <location>
        <begin position="768"/>
        <end position="791"/>
    </location>
</feature>
<dbReference type="AlphaFoldDB" id="A0A6F8YRI4"/>
<sequence>MLRIIWRQLRGRAWRSAALLAGVLVATTGFIVLTGATSASRLQVTGDVERNTRAAYDILVRPKGSRIVLETDRRLVRPNYLSGLYGGITNAQYDQVRRVSGVDIAAPIAMLGYASAFIPTPLDITDAVDRRLDRQVIRVDPTFVAERGLSTAPGKPQYVYVTKHPLIYPVFDPKSTTRDTLYTDGRTYPGDECEHPLPVREVMPDGSSKPICGGEFGPSTDGRGSGVSERDIKSVAAVRLLPDGRFESGGVIQSRDDLPEPTDRLFLQMRLSVPLLMAAIDPVAENRLVGLDRAVTRGRPLTADDGPDDIPGGSLVNRAFPVLSSSRPYVDGAVRASYRRLVPATVAGVLETELADQLDHAPAVPVGEGRADLSGGYPTVQGGPLTTLVQAGPAEYDEQPGGTLRAREFPPKPDNPDPKSSVEPEVVPWLADDQSFRPLRDVALAKSMDVNRIWSVVGSFDPERLAGFSELSKLPLETYEPPRAEGADERSRQALGGQPLEPSGNPGGYLTPPPLLLTNLASVPKLLEGGTSPQRAAPLSAIRVRVSDVDGYSKRSAERVRLVAERIAAVTGLDVDVTLGSSPSAQTVELAAGSFGRPALRLSEKWSALGVASVIVQAVDRKSVVLFLLVLVVCALFLGNAVSAAVRARTPELAVLACLGWRPRRIGLLILGEVAVLGLAAGVLSLGLAVPVAAVLGNAIGWQRAAAAVPLALVLALAAGAVPALRAARAHPAAALRPAATTVRWLRRPRTLLGLALVNLARTPGRTVLGAGALAIGVAALTLVAAAASVFRGAIVGNLLGDSVALSVRGADAVAVVATVLLGAVAVADVLYLNIRDRAAELAALQAVGWTEGALARLVGYEGAALGVLGATTGSAAGLAGAAWLFNGVPGGLILVAAITAAGGVLAPVLATLVPAALLRGLPTAQLLAEE</sequence>
<feature type="region of interest" description="Disordered" evidence="7">
    <location>
        <begin position="394"/>
        <end position="423"/>
    </location>
</feature>
<dbReference type="PANTHER" id="PTHR30572:SF4">
    <property type="entry name" value="ABC TRANSPORTER PERMEASE YTRF"/>
    <property type="match status" value="1"/>
</dbReference>
<dbReference type="Proteomes" id="UP000503011">
    <property type="component" value="Chromosome"/>
</dbReference>
<dbReference type="RefSeq" id="WP_173160216.1">
    <property type="nucleotide sequence ID" value="NZ_AP022871.1"/>
</dbReference>
<evidence type="ECO:0000256" key="6">
    <source>
        <dbReference type="ARBA" id="ARBA00038076"/>
    </source>
</evidence>
<evidence type="ECO:0000256" key="5">
    <source>
        <dbReference type="ARBA" id="ARBA00023136"/>
    </source>
</evidence>